<dbReference type="Pfam" id="PF05239">
    <property type="entry name" value="PRC"/>
    <property type="match status" value="1"/>
</dbReference>
<reference evidence="3" key="2">
    <citation type="submission" date="2021-04" db="EMBL/GenBank/DDBJ databases">
        <authorList>
            <person name="Gilroy R."/>
        </authorList>
    </citation>
    <scope>NUCLEOTIDE SEQUENCE</scope>
    <source>
        <strain evidence="3">CHK187-5294</strain>
    </source>
</reference>
<sequence>METSYSELRSKFVVNVTDGKNLGRTCDVIFSFPEGKVFGIVVPGKRFRVFKSNDLFIPLKNIVKIGTDVVLVDLRSQQKPDGGKKRPQYCDYAPPPPEAGRRSFEEYE</sequence>
<accession>A0A9D2A853</accession>
<evidence type="ECO:0000256" key="1">
    <source>
        <dbReference type="SAM" id="MobiDB-lite"/>
    </source>
</evidence>
<dbReference type="Proteomes" id="UP000824132">
    <property type="component" value="Unassembled WGS sequence"/>
</dbReference>
<feature type="domain" description="PRC-barrel" evidence="2">
    <location>
        <begin position="4"/>
        <end position="75"/>
    </location>
</feature>
<dbReference type="SUPFAM" id="SSF50346">
    <property type="entry name" value="PRC-barrel domain"/>
    <property type="match status" value="1"/>
</dbReference>
<dbReference type="EMBL" id="DXCL01000001">
    <property type="protein sequence ID" value="HIZ02702.1"/>
    <property type="molecule type" value="Genomic_DNA"/>
</dbReference>
<evidence type="ECO:0000313" key="4">
    <source>
        <dbReference type="Proteomes" id="UP000824132"/>
    </source>
</evidence>
<organism evidence="3 4">
    <name type="scientific">Candidatus Borkfalkia avistercoris</name>
    <dbReference type="NCBI Taxonomy" id="2838504"/>
    <lineage>
        <taxon>Bacteria</taxon>
        <taxon>Bacillati</taxon>
        <taxon>Bacillota</taxon>
        <taxon>Clostridia</taxon>
        <taxon>Christensenellales</taxon>
        <taxon>Christensenellaceae</taxon>
        <taxon>Candidatus Borkfalkia</taxon>
    </lineage>
</organism>
<dbReference type="PANTHER" id="PTHR40061:SF1">
    <property type="entry name" value="SPORULATION PROTEIN YLMC-RELATED"/>
    <property type="match status" value="1"/>
</dbReference>
<comment type="caution">
    <text evidence="3">The sequence shown here is derived from an EMBL/GenBank/DDBJ whole genome shotgun (WGS) entry which is preliminary data.</text>
</comment>
<protein>
    <submittedName>
        <fullName evidence="3">YlmC/YmxH family sporulation protein</fullName>
    </submittedName>
</protein>
<proteinExistence type="predicted"/>
<feature type="compositionally biased region" description="Basic and acidic residues" evidence="1">
    <location>
        <begin position="99"/>
        <end position="108"/>
    </location>
</feature>
<dbReference type="PANTHER" id="PTHR40061">
    <property type="entry name" value="SPORULATION PROTEIN YLMC-RELATED"/>
    <property type="match status" value="1"/>
</dbReference>
<dbReference type="AlphaFoldDB" id="A0A9D2A853"/>
<evidence type="ECO:0000313" key="3">
    <source>
        <dbReference type="EMBL" id="HIZ02702.1"/>
    </source>
</evidence>
<dbReference type="InterPro" id="IPR011033">
    <property type="entry name" value="PRC_barrel-like_sf"/>
</dbReference>
<dbReference type="InterPro" id="IPR027275">
    <property type="entry name" value="PRC-brl_dom"/>
</dbReference>
<dbReference type="Gene3D" id="2.30.30.240">
    <property type="entry name" value="PRC-barrel domain"/>
    <property type="match status" value="1"/>
</dbReference>
<name>A0A9D2A853_9FIRM</name>
<dbReference type="InterPro" id="IPR014238">
    <property type="entry name" value="Spore_YlmC/YmxH"/>
</dbReference>
<gene>
    <name evidence="3" type="ORF">H9727_00280</name>
</gene>
<evidence type="ECO:0000259" key="2">
    <source>
        <dbReference type="Pfam" id="PF05239"/>
    </source>
</evidence>
<reference evidence="3" key="1">
    <citation type="journal article" date="2021" name="PeerJ">
        <title>Extensive microbial diversity within the chicken gut microbiome revealed by metagenomics and culture.</title>
        <authorList>
            <person name="Gilroy R."/>
            <person name="Ravi A."/>
            <person name="Getino M."/>
            <person name="Pursley I."/>
            <person name="Horton D.L."/>
            <person name="Alikhan N.F."/>
            <person name="Baker D."/>
            <person name="Gharbi K."/>
            <person name="Hall N."/>
            <person name="Watson M."/>
            <person name="Adriaenssens E.M."/>
            <person name="Foster-Nyarko E."/>
            <person name="Jarju S."/>
            <person name="Secka A."/>
            <person name="Antonio M."/>
            <person name="Oren A."/>
            <person name="Chaudhuri R.R."/>
            <person name="La Ragione R."/>
            <person name="Hildebrand F."/>
            <person name="Pallen M.J."/>
        </authorList>
    </citation>
    <scope>NUCLEOTIDE SEQUENCE</scope>
    <source>
        <strain evidence="3">CHK187-5294</strain>
    </source>
</reference>
<feature type="region of interest" description="Disordered" evidence="1">
    <location>
        <begin position="77"/>
        <end position="108"/>
    </location>
</feature>
<dbReference type="NCBIfam" id="TIGR02888">
    <property type="entry name" value="spore_YlmC_YmxH"/>
    <property type="match status" value="1"/>
</dbReference>